<feature type="region of interest" description="Disordered" evidence="1">
    <location>
        <begin position="47"/>
        <end position="131"/>
    </location>
</feature>
<keyword evidence="3" id="KW-1185">Reference proteome</keyword>
<organism evidence="2 3">
    <name type="scientific">Puccinia sorghi</name>
    <dbReference type="NCBI Taxonomy" id="27349"/>
    <lineage>
        <taxon>Eukaryota</taxon>
        <taxon>Fungi</taxon>
        <taxon>Dikarya</taxon>
        <taxon>Basidiomycota</taxon>
        <taxon>Pucciniomycotina</taxon>
        <taxon>Pucciniomycetes</taxon>
        <taxon>Pucciniales</taxon>
        <taxon>Pucciniaceae</taxon>
        <taxon>Puccinia</taxon>
    </lineage>
</organism>
<proteinExistence type="predicted"/>
<dbReference type="AlphaFoldDB" id="A0A0L6UJB9"/>
<sequence length="227" mass="24923">MQIISRVRCLEQKQYIQTLLAAALKKQSDELQSQLAARDEVISKLMQKTPGKSHSHIMKQKAIGTSQPKCSPANKGKASTSKGLGTSKSDTPTGSDRPSPQTTPASRQKCAVTPKTSSPKANPFPMVSKDMPESFTATRDALYTHIKLIWNLLEQKAIPSPPHPSTLREFASRFSNFDEILKTAKDTNAASLIPIQEVVTLKNLQKGQKVSHSNNLTIIIECLTLIF</sequence>
<evidence type="ECO:0000313" key="3">
    <source>
        <dbReference type="Proteomes" id="UP000037035"/>
    </source>
</evidence>
<gene>
    <name evidence="2" type="ORF">VP01_5725g1</name>
</gene>
<protein>
    <submittedName>
        <fullName evidence="2">Uncharacterized protein</fullName>
    </submittedName>
</protein>
<dbReference type="VEuPathDB" id="FungiDB:VP01_5725g1"/>
<accession>A0A0L6UJB9</accession>
<dbReference type="Proteomes" id="UP000037035">
    <property type="component" value="Unassembled WGS sequence"/>
</dbReference>
<feature type="compositionally biased region" description="Polar residues" evidence="1">
    <location>
        <begin position="77"/>
        <end position="106"/>
    </location>
</feature>
<evidence type="ECO:0000256" key="1">
    <source>
        <dbReference type="SAM" id="MobiDB-lite"/>
    </source>
</evidence>
<reference evidence="2 3" key="1">
    <citation type="submission" date="2015-08" db="EMBL/GenBank/DDBJ databases">
        <title>Next Generation Sequencing and Analysis of the Genome of Puccinia sorghi L Schw, the Causal Agent of Maize Common Rust.</title>
        <authorList>
            <person name="Rochi L."/>
            <person name="Burguener G."/>
            <person name="Darino M."/>
            <person name="Turjanski A."/>
            <person name="Kreff E."/>
            <person name="Dieguez M.J."/>
            <person name="Sacco F."/>
        </authorList>
    </citation>
    <scope>NUCLEOTIDE SEQUENCE [LARGE SCALE GENOMIC DNA]</scope>
    <source>
        <strain evidence="2 3">RO10H11247</strain>
    </source>
</reference>
<name>A0A0L6UJB9_9BASI</name>
<dbReference type="EMBL" id="LAVV01010969">
    <property type="protein sequence ID" value="KNZ48357.1"/>
    <property type="molecule type" value="Genomic_DNA"/>
</dbReference>
<evidence type="ECO:0000313" key="2">
    <source>
        <dbReference type="EMBL" id="KNZ48357.1"/>
    </source>
</evidence>
<comment type="caution">
    <text evidence="2">The sequence shown here is derived from an EMBL/GenBank/DDBJ whole genome shotgun (WGS) entry which is preliminary data.</text>
</comment>